<accession>A0A387HIB9</accession>
<protein>
    <submittedName>
        <fullName evidence="2">Uncharacterized protein</fullName>
    </submittedName>
</protein>
<sequence length="99" mass="10917">MRSENTLFVGGPLDGRVLPVLTGPTGKPPQWYEVPVPDAEGGPATVYAYRLEPASHTKRLGLPRGWKYTYVPEGREPRRWPWTKKGGGASPRTGVPPHE</sequence>
<dbReference type="OrthoDB" id="3855550at2"/>
<dbReference type="EMBL" id="CP032698">
    <property type="protein sequence ID" value="AYG80458.1"/>
    <property type="molecule type" value="Genomic_DNA"/>
</dbReference>
<evidence type="ECO:0000313" key="2">
    <source>
        <dbReference type="EMBL" id="AYG80458.1"/>
    </source>
</evidence>
<dbReference type="AlphaFoldDB" id="A0A387HIB9"/>
<dbReference type="RefSeq" id="WP_120721405.1">
    <property type="nucleotide sequence ID" value="NZ_CP032698.1"/>
</dbReference>
<feature type="region of interest" description="Disordered" evidence="1">
    <location>
        <begin position="77"/>
        <end position="99"/>
    </location>
</feature>
<organism evidence="2 3">
    <name type="scientific">Streptomyces hundungensis</name>
    <dbReference type="NCBI Taxonomy" id="1077946"/>
    <lineage>
        <taxon>Bacteria</taxon>
        <taxon>Bacillati</taxon>
        <taxon>Actinomycetota</taxon>
        <taxon>Actinomycetes</taxon>
        <taxon>Kitasatosporales</taxon>
        <taxon>Streptomycetaceae</taxon>
        <taxon>Streptomyces</taxon>
    </lineage>
</organism>
<proteinExistence type="predicted"/>
<dbReference type="KEGG" id="shun:DWB77_02593"/>
<evidence type="ECO:0000313" key="3">
    <source>
        <dbReference type="Proteomes" id="UP000271554"/>
    </source>
</evidence>
<name>A0A387HIB9_9ACTN</name>
<dbReference type="Proteomes" id="UP000271554">
    <property type="component" value="Chromosome"/>
</dbReference>
<gene>
    <name evidence="2" type="ORF">DWB77_02593</name>
</gene>
<reference evidence="2 3" key="1">
    <citation type="submission" date="2018-10" db="EMBL/GenBank/DDBJ databases">
        <title>Relationship between Morphology and Antimicrobial Activity in Streptomyces.</title>
        <authorList>
            <person name="Kang H.J."/>
            <person name="Kim S.B."/>
        </authorList>
    </citation>
    <scope>NUCLEOTIDE SEQUENCE [LARGE SCALE GENOMIC DNA]</scope>
    <source>
        <strain evidence="2 3">BH38</strain>
    </source>
</reference>
<keyword evidence="3" id="KW-1185">Reference proteome</keyword>
<evidence type="ECO:0000256" key="1">
    <source>
        <dbReference type="SAM" id="MobiDB-lite"/>
    </source>
</evidence>